<dbReference type="Proteomes" id="UP000776651">
    <property type="component" value="Unassembled WGS sequence"/>
</dbReference>
<reference evidence="1 2" key="1">
    <citation type="submission" date="2021-08" db="EMBL/GenBank/DDBJ databases">
        <title>Comparative Genomics Analysis of the Genus Qipengyuania Reveals Extensive Genetic Diversity and Metabolic Versatility, Including the Description of Fifteen Novel Species.</title>
        <authorList>
            <person name="Liu Y."/>
        </authorList>
    </citation>
    <scope>NUCLEOTIDE SEQUENCE [LARGE SCALE GENOMIC DNA]</scope>
    <source>
        <strain evidence="1 2">GH25</strain>
    </source>
</reference>
<dbReference type="RefSeq" id="WP_221597507.1">
    <property type="nucleotide sequence ID" value="NZ_JAIGNQ010000002.1"/>
</dbReference>
<protein>
    <recommendedName>
        <fullName evidence="3">Methyltransferase domain-containing protein</fullName>
    </recommendedName>
</protein>
<accession>A0ABS7JDG1</accession>
<proteinExistence type="predicted"/>
<comment type="caution">
    <text evidence="1">The sequence shown here is derived from an EMBL/GenBank/DDBJ whole genome shotgun (WGS) entry which is preliminary data.</text>
</comment>
<evidence type="ECO:0008006" key="3">
    <source>
        <dbReference type="Google" id="ProtNLM"/>
    </source>
</evidence>
<organism evidence="1 2">
    <name type="scientific">Qipengyuania pacifica</name>
    <dbReference type="NCBI Taxonomy" id="2860199"/>
    <lineage>
        <taxon>Bacteria</taxon>
        <taxon>Pseudomonadati</taxon>
        <taxon>Pseudomonadota</taxon>
        <taxon>Alphaproteobacteria</taxon>
        <taxon>Sphingomonadales</taxon>
        <taxon>Erythrobacteraceae</taxon>
        <taxon>Qipengyuania</taxon>
    </lineage>
</organism>
<dbReference type="SUPFAM" id="SSF53335">
    <property type="entry name" value="S-adenosyl-L-methionine-dependent methyltransferases"/>
    <property type="match status" value="1"/>
</dbReference>
<sequence length="251" mass="27777">MYHVYSSEFYDYINAGSRRSARAFIPLLHGALPIGSLLDVGAGVGAWASEWLASGVADIVAVDGSYAPRDALLIPADKFVPHDLSTPLRLGRRFDLVQSLEVAEHLAKADADCLVDTLAAHGDVILFSAAVPGQGGEHHVNEQPLDYWRQKFAARGYFAYDWLRPQLAENADVQRWYRYNSIIYANAAGKERLAEDVLAACVANDEPLRDYGSISWRLRRAAITSMPIWLVTYLASKNADRKARAIRRCAA</sequence>
<evidence type="ECO:0000313" key="1">
    <source>
        <dbReference type="EMBL" id="MBX7487976.1"/>
    </source>
</evidence>
<keyword evidence="2" id="KW-1185">Reference proteome</keyword>
<name>A0ABS7JDG1_9SPHN</name>
<dbReference type="Gene3D" id="3.40.50.150">
    <property type="entry name" value="Vaccinia Virus protein VP39"/>
    <property type="match status" value="1"/>
</dbReference>
<dbReference type="Pfam" id="PF13489">
    <property type="entry name" value="Methyltransf_23"/>
    <property type="match status" value="1"/>
</dbReference>
<gene>
    <name evidence="1" type="ORF">K3177_05580</name>
</gene>
<dbReference type="EMBL" id="JAIGNQ010000002">
    <property type="protein sequence ID" value="MBX7487976.1"/>
    <property type="molecule type" value="Genomic_DNA"/>
</dbReference>
<dbReference type="InterPro" id="IPR029063">
    <property type="entry name" value="SAM-dependent_MTases_sf"/>
</dbReference>
<evidence type="ECO:0000313" key="2">
    <source>
        <dbReference type="Proteomes" id="UP000776651"/>
    </source>
</evidence>